<accession>A0A7J4KST7</accession>
<name>A0A7J4KST7_9ARCH</name>
<comment type="caution">
    <text evidence="2">The sequence shown here is derived from an EMBL/GenBank/DDBJ whole genome shotgun (WGS) entry which is preliminary data.</text>
</comment>
<dbReference type="AlphaFoldDB" id="A0A7J4KST7"/>
<keyword evidence="1" id="KW-1133">Transmembrane helix</keyword>
<dbReference type="Proteomes" id="UP000527315">
    <property type="component" value="Unassembled WGS sequence"/>
</dbReference>
<sequence>MVELIRIALVVLYAIGAMAIALGLVKIAVVRRRYWLRLREKTFLFSRLPRGGNALLFLAMLFLLAFIIFFLAIFSMIPPTNQIPRLAALSLLIIGDALACFSTLHFLKVLEKRRLKA</sequence>
<keyword evidence="1" id="KW-0472">Membrane</keyword>
<dbReference type="EMBL" id="JAGVWB010000027">
    <property type="protein sequence ID" value="MBS3058512.1"/>
    <property type="molecule type" value="Genomic_DNA"/>
</dbReference>
<feature type="transmembrane region" description="Helical" evidence="1">
    <location>
        <begin position="86"/>
        <end position="107"/>
    </location>
</feature>
<proteinExistence type="predicted"/>
<reference evidence="3" key="3">
    <citation type="submission" date="2021-05" db="EMBL/GenBank/DDBJ databases">
        <title>Protein family content uncovers lineage relationships and bacterial pathway maintenance mechanisms in DPANN archaea.</title>
        <authorList>
            <person name="Castelle C.J."/>
            <person name="Meheust R."/>
            <person name="Jaffe A.L."/>
            <person name="Seitz K."/>
            <person name="Gong X."/>
            <person name="Baker B.J."/>
            <person name="Banfield J.F."/>
        </authorList>
    </citation>
    <scope>NUCLEOTIDE SEQUENCE</scope>
    <source>
        <strain evidence="3">RIFCSPLOWO2_01_FULL_43_13</strain>
    </source>
</reference>
<evidence type="ECO:0000313" key="3">
    <source>
        <dbReference type="EMBL" id="MBS3058512.1"/>
    </source>
</evidence>
<evidence type="ECO:0000313" key="2">
    <source>
        <dbReference type="EMBL" id="HIH32952.1"/>
    </source>
</evidence>
<reference evidence="3" key="2">
    <citation type="submission" date="2021-03" db="EMBL/GenBank/DDBJ databases">
        <authorList>
            <person name="Jaffe A."/>
        </authorList>
    </citation>
    <scope>NUCLEOTIDE SEQUENCE</scope>
    <source>
        <strain evidence="3">RIFCSPLOWO2_01_FULL_43_13</strain>
    </source>
</reference>
<evidence type="ECO:0000313" key="4">
    <source>
        <dbReference type="Proteomes" id="UP000527315"/>
    </source>
</evidence>
<reference evidence="4" key="1">
    <citation type="journal article" date="2020" name="bioRxiv">
        <title>A rank-normalized archaeal taxonomy based on genome phylogeny resolves widespread incomplete and uneven classifications.</title>
        <authorList>
            <person name="Rinke C."/>
            <person name="Chuvochina M."/>
            <person name="Mussig A.J."/>
            <person name="Chaumeil P.-A."/>
            <person name="Waite D.W."/>
            <person name="Whitman W.B."/>
            <person name="Parks D.H."/>
            <person name="Hugenholtz P."/>
        </authorList>
    </citation>
    <scope>NUCLEOTIDE SEQUENCE [LARGE SCALE GENOMIC DNA]</scope>
</reference>
<dbReference type="EMBL" id="DUFJ01000045">
    <property type="protein sequence ID" value="HIH32952.1"/>
    <property type="molecule type" value="Genomic_DNA"/>
</dbReference>
<protein>
    <submittedName>
        <fullName evidence="2">Uncharacterized protein</fullName>
    </submittedName>
</protein>
<organism evidence="2 4">
    <name type="scientific">Candidatus Iainarchaeum sp</name>
    <dbReference type="NCBI Taxonomy" id="3101447"/>
    <lineage>
        <taxon>Archaea</taxon>
        <taxon>Candidatus Iainarchaeota</taxon>
        <taxon>Candidatus Iainarchaeia</taxon>
        <taxon>Candidatus Iainarchaeales</taxon>
        <taxon>Candidatus Iainarchaeaceae</taxon>
        <taxon>Candidatus Iainarchaeum</taxon>
    </lineage>
</organism>
<feature type="transmembrane region" description="Helical" evidence="1">
    <location>
        <begin position="6"/>
        <end position="30"/>
    </location>
</feature>
<dbReference type="Proteomes" id="UP000680185">
    <property type="component" value="Unassembled WGS sequence"/>
</dbReference>
<gene>
    <name evidence="2" type="ORF">HA227_01740</name>
    <name evidence="3" type="ORF">J4478_03880</name>
</gene>
<keyword evidence="1" id="KW-0812">Transmembrane</keyword>
<evidence type="ECO:0000256" key="1">
    <source>
        <dbReference type="SAM" id="Phobius"/>
    </source>
</evidence>
<feature type="transmembrane region" description="Helical" evidence="1">
    <location>
        <begin position="51"/>
        <end position="74"/>
    </location>
</feature>